<keyword evidence="1" id="KW-0472">Membrane</keyword>
<dbReference type="InParanoid" id="A0A6C2YKQ3"/>
<organism evidence="3">
    <name type="scientific">Tuwongella immobilis</name>
    <dbReference type="NCBI Taxonomy" id="692036"/>
    <lineage>
        <taxon>Bacteria</taxon>
        <taxon>Pseudomonadati</taxon>
        <taxon>Planctomycetota</taxon>
        <taxon>Planctomycetia</taxon>
        <taxon>Gemmatales</taxon>
        <taxon>Gemmataceae</taxon>
        <taxon>Tuwongella</taxon>
    </lineage>
</organism>
<sequence>MEFDQIQYAGLSDVGVRRSHNQDTFEIQPAPDASNWQTTGHVFLVADGMGGHAVGEKASAKAKREIPHTYIKYAHEGASSALRRAFQETNAGIFAIGQQNPEFKGLGTTATALVIRPDGAWVGHVGDSRCYRLRNGVMEQLSYDHSLAWMLARQQGVDPDELTDIRKNVIVRSLGPDSLVQVDVEGPHPVQPGDVFLLCSDGLSNPLSPEEIGLVIGLFPPKEACEMLVELANLKGGPDNITVVIARVGTDLTGSRTMTAIRPNPLRELGRKIIRAVPWPMWALGSGFLLAAGFFAASFTEIPGRSVLLVLALISIIIGLIGLGMEFTAQADQPEEEEEPHSPRQSIYRKHPCPVDLTQIERIGKVITTLKQHLEQKSWNVSWEAFSSYMDQVQSQRKANHLADALRASYRALVILAQSYNRQRQKEEVFQPKWD</sequence>
<dbReference type="EMBL" id="LR593887">
    <property type="protein sequence ID" value="VTR99516.1"/>
    <property type="molecule type" value="Genomic_DNA"/>
</dbReference>
<dbReference type="SUPFAM" id="SSF81606">
    <property type="entry name" value="PP2C-like"/>
    <property type="match status" value="1"/>
</dbReference>
<dbReference type="PROSITE" id="PS51746">
    <property type="entry name" value="PPM_2"/>
    <property type="match status" value="1"/>
</dbReference>
<dbReference type="SMART" id="SM00332">
    <property type="entry name" value="PP2Cc"/>
    <property type="match status" value="1"/>
</dbReference>
<proteinExistence type="predicted"/>
<keyword evidence="4" id="KW-1185">Reference proteome</keyword>
<dbReference type="Proteomes" id="UP000464378">
    <property type="component" value="Chromosome"/>
</dbReference>
<dbReference type="Gene3D" id="3.60.40.10">
    <property type="entry name" value="PPM-type phosphatase domain"/>
    <property type="match status" value="1"/>
</dbReference>
<feature type="transmembrane region" description="Helical" evidence="1">
    <location>
        <begin position="306"/>
        <end position="325"/>
    </location>
</feature>
<dbReference type="InterPro" id="IPR001932">
    <property type="entry name" value="PPM-type_phosphatase-like_dom"/>
</dbReference>
<feature type="domain" description="PPM-type phosphatase" evidence="2">
    <location>
        <begin position="5"/>
        <end position="248"/>
    </location>
</feature>
<keyword evidence="1" id="KW-1133">Transmembrane helix</keyword>
<dbReference type="Pfam" id="PF13672">
    <property type="entry name" value="PP2C_2"/>
    <property type="match status" value="1"/>
</dbReference>
<name>A0A6C2YKQ3_9BACT</name>
<evidence type="ECO:0000313" key="3">
    <source>
        <dbReference type="EMBL" id="VIP01809.1"/>
    </source>
</evidence>
<evidence type="ECO:0000259" key="2">
    <source>
        <dbReference type="PROSITE" id="PS51746"/>
    </source>
</evidence>
<dbReference type="KEGG" id="tim:GMBLW1_21510"/>
<feature type="transmembrane region" description="Helical" evidence="1">
    <location>
        <begin position="279"/>
        <end position="299"/>
    </location>
</feature>
<evidence type="ECO:0000313" key="4">
    <source>
        <dbReference type="Proteomes" id="UP000464378"/>
    </source>
</evidence>
<dbReference type="CDD" id="cd00143">
    <property type="entry name" value="PP2Cc"/>
    <property type="match status" value="1"/>
</dbReference>
<protein>
    <recommendedName>
        <fullName evidence="2">PPM-type phosphatase domain-containing protein</fullName>
    </recommendedName>
</protein>
<reference evidence="3" key="1">
    <citation type="submission" date="2019-04" db="EMBL/GenBank/DDBJ databases">
        <authorList>
            <consortium name="Science for Life Laboratories"/>
        </authorList>
    </citation>
    <scope>NUCLEOTIDE SEQUENCE</scope>
    <source>
        <strain evidence="3">MBLW1</strain>
    </source>
</reference>
<dbReference type="EMBL" id="LR586016">
    <property type="protein sequence ID" value="VIP01809.1"/>
    <property type="molecule type" value="Genomic_DNA"/>
</dbReference>
<keyword evidence="1" id="KW-0812">Transmembrane</keyword>
<dbReference type="PANTHER" id="PTHR47992">
    <property type="entry name" value="PROTEIN PHOSPHATASE"/>
    <property type="match status" value="1"/>
</dbReference>
<dbReference type="RefSeq" id="WP_162657057.1">
    <property type="nucleotide sequence ID" value="NZ_LR593887.1"/>
</dbReference>
<dbReference type="SMART" id="SM00331">
    <property type="entry name" value="PP2C_SIG"/>
    <property type="match status" value="1"/>
</dbReference>
<accession>A0A6C2YKQ3</accession>
<dbReference type="InterPro" id="IPR036457">
    <property type="entry name" value="PPM-type-like_dom_sf"/>
</dbReference>
<dbReference type="InterPro" id="IPR015655">
    <property type="entry name" value="PP2C"/>
</dbReference>
<gene>
    <name evidence="3" type="ORF">GMBLW1_21510</name>
</gene>
<evidence type="ECO:0000256" key="1">
    <source>
        <dbReference type="SAM" id="Phobius"/>
    </source>
</evidence>
<dbReference type="GO" id="GO:0004722">
    <property type="term" value="F:protein serine/threonine phosphatase activity"/>
    <property type="evidence" value="ECO:0007669"/>
    <property type="project" value="InterPro"/>
</dbReference>
<dbReference type="AlphaFoldDB" id="A0A6C2YKQ3"/>